<evidence type="ECO:0000256" key="8">
    <source>
        <dbReference type="ARBA" id="ARBA00022553"/>
    </source>
</evidence>
<dbReference type="InterPro" id="IPR034637">
    <property type="entry name" value="NELFE_RRM"/>
</dbReference>
<keyword evidence="6" id="KW-0678">Repressor</keyword>
<evidence type="ECO:0000256" key="15">
    <source>
        <dbReference type="ARBA" id="ARBA00023163"/>
    </source>
</evidence>
<keyword evidence="13" id="KW-0805">Transcription regulation</keyword>
<evidence type="ECO:0000256" key="5">
    <source>
        <dbReference type="ARBA" id="ARBA00022454"/>
    </source>
</evidence>
<dbReference type="GO" id="GO:0032021">
    <property type="term" value="C:NELF complex"/>
    <property type="evidence" value="ECO:0007669"/>
    <property type="project" value="InterPro"/>
</dbReference>
<evidence type="ECO:0000256" key="12">
    <source>
        <dbReference type="ARBA" id="ARBA00022884"/>
    </source>
</evidence>
<reference evidence="23" key="1">
    <citation type="submission" date="2022-01" db="EMBL/GenBank/DDBJ databases">
        <authorList>
            <person name="Braso-Vives M."/>
        </authorList>
    </citation>
    <scope>NUCLEOTIDE SEQUENCE</scope>
</reference>
<dbReference type="InterPro" id="IPR000504">
    <property type="entry name" value="RRM_dom"/>
</dbReference>
<dbReference type="GO" id="GO:0003723">
    <property type="term" value="F:RNA binding"/>
    <property type="evidence" value="ECO:0007669"/>
    <property type="project" value="UniProtKB-UniRule"/>
</dbReference>
<dbReference type="PANTHER" id="PTHR17250">
    <property type="entry name" value="NEGATIVE ELONGATION FACTOR E"/>
    <property type="match status" value="1"/>
</dbReference>
<feature type="compositionally biased region" description="Basic and acidic residues" evidence="21">
    <location>
        <begin position="142"/>
        <end position="160"/>
    </location>
</feature>
<evidence type="ECO:0000256" key="2">
    <source>
        <dbReference type="ARBA" id="ARBA00004286"/>
    </source>
</evidence>
<evidence type="ECO:0000256" key="13">
    <source>
        <dbReference type="ARBA" id="ARBA00023015"/>
    </source>
</evidence>
<evidence type="ECO:0000313" key="24">
    <source>
        <dbReference type="Proteomes" id="UP000838412"/>
    </source>
</evidence>
<evidence type="ECO:0000313" key="23">
    <source>
        <dbReference type="EMBL" id="CAH1271848.1"/>
    </source>
</evidence>
<evidence type="ECO:0000256" key="10">
    <source>
        <dbReference type="ARBA" id="ARBA00022765"/>
    </source>
</evidence>
<comment type="subunit">
    <text evidence="18">The NELF complex is composed of NELFA, NELFB, NELFCD and NELFE. Interacts with NELFB.</text>
</comment>
<feature type="region of interest" description="Disordered" evidence="21">
    <location>
        <begin position="142"/>
        <end position="162"/>
    </location>
</feature>
<dbReference type="SMART" id="SM00360">
    <property type="entry name" value="RRM"/>
    <property type="match status" value="1"/>
</dbReference>
<evidence type="ECO:0000256" key="4">
    <source>
        <dbReference type="ARBA" id="ARBA00014464"/>
    </source>
</evidence>
<dbReference type="Pfam" id="PF00076">
    <property type="entry name" value="RRM_1"/>
    <property type="match status" value="1"/>
</dbReference>
<keyword evidence="10" id="KW-0013">ADP-ribosylation</keyword>
<feature type="domain" description="RRM" evidence="22">
    <location>
        <begin position="162"/>
        <end position="232"/>
    </location>
</feature>
<dbReference type="EMBL" id="OV696693">
    <property type="protein sequence ID" value="CAH1271848.1"/>
    <property type="molecule type" value="Genomic_DNA"/>
</dbReference>
<evidence type="ECO:0000256" key="18">
    <source>
        <dbReference type="ARBA" id="ARBA00063939"/>
    </source>
</evidence>
<dbReference type="Gene3D" id="3.30.70.330">
    <property type="match status" value="1"/>
</dbReference>
<feature type="region of interest" description="Disordered" evidence="21">
    <location>
        <begin position="90"/>
        <end position="122"/>
    </location>
</feature>
<protein>
    <recommendedName>
        <fullName evidence="4">Negative elongation factor E</fullName>
    </recommendedName>
    <alternativeName>
        <fullName evidence="19">RNA-binding protein RD</fullName>
    </alternativeName>
</protein>
<keyword evidence="8" id="KW-0597">Phosphoprotein</keyword>
<evidence type="ECO:0000256" key="3">
    <source>
        <dbReference type="ARBA" id="ARBA00006120"/>
    </source>
</evidence>
<dbReference type="InterPro" id="IPR012677">
    <property type="entry name" value="Nucleotide-bd_a/b_plait_sf"/>
</dbReference>
<evidence type="ECO:0000256" key="6">
    <source>
        <dbReference type="ARBA" id="ARBA00022491"/>
    </source>
</evidence>
<dbReference type="SUPFAM" id="SSF54928">
    <property type="entry name" value="RNA-binding domain, RBD"/>
    <property type="match status" value="1"/>
</dbReference>
<comment type="subcellular location">
    <subcellularLocation>
        <location evidence="2">Chromosome</location>
    </subcellularLocation>
    <subcellularLocation>
        <location evidence="1">Nucleus</location>
    </subcellularLocation>
</comment>
<accession>A0A8K0ABW2</accession>
<keyword evidence="16" id="KW-0539">Nucleus</keyword>
<dbReference type="PANTHER" id="PTHR17250:SF0">
    <property type="entry name" value="NEGATIVE ELONGATION FACTOR E"/>
    <property type="match status" value="1"/>
</dbReference>
<evidence type="ECO:0000256" key="7">
    <source>
        <dbReference type="ARBA" id="ARBA00022499"/>
    </source>
</evidence>
<dbReference type="OrthoDB" id="378874at2759"/>
<comment type="similarity">
    <text evidence="3">Belongs to the RRM NELF-E family.</text>
</comment>
<evidence type="ECO:0000256" key="11">
    <source>
        <dbReference type="ARBA" id="ARBA00022843"/>
    </source>
</evidence>
<gene>
    <name evidence="23" type="primary">NELFE</name>
    <name evidence="23" type="ORF">BLAG_LOCUS23699</name>
</gene>
<sequence length="274" mass="30573">MAFGALTEEEQNLQKKYALLRKKKKALAAKQKAEAQQQTSVKRAASEDQRTESPVNAEEATERAKKLIKAGAIKVKTENKDTGFKRIRKMKELEKPTEKPVQFQPFSAAHPESEEAASGSSRGVRGLYDSFVRGGDLNDNDFERRASSSFDDRDRREPRKGNTLYVHGHGITEDLLKKSFSNFGNIINISMELDKNCGFVSFEKQESADEAINEMHGTMASGVLLKVMLARRQPVIDVGNTKSPWGGLASGHQGPKGLNHKDRRAQVVYDDMDF</sequence>
<organism evidence="23 24">
    <name type="scientific">Branchiostoma lanceolatum</name>
    <name type="common">Common lancelet</name>
    <name type="synonym">Amphioxus lanceolatum</name>
    <dbReference type="NCBI Taxonomy" id="7740"/>
    <lineage>
        <taxon>Eukaryota</taxon>
        <taxon>Metazoa</taxon>
        <taxon>Chordata</taxon>
        <taxon>Cephalochordata</taxon>
        <taxon>Leptocardii</taxon>
        <taxon>Amphioxiformes</taxon>
        <taxon>Branchiostomatidae</taxon>
        <taxon>Branchiostoma</taxon>
    </lineage>
</organism>
<dbReference type="Proteomes" id="UP000838412">
    <property type="component" value="Chromosome 8"/>
</dbReference>
<dbReference type="GO" id="GO:0034244">
    <property type="term" value="P:negative regulation of transcription elongation by RNA polymerase II"/>
    <property type="evidence" value="ECO:0007669"/>
    <property type="project" value="TreeGrafter"/>
</dbReference>
<dbReference type="GO" id="GO:0005694">
    <property type="term" value="C:chromosome"/>
    <property type="evidence" value="ECO:0007669"/>
    <property type="project" value="UniProtKB-SubCell"/>
</dbReference>
<evidence type="ECO:0000256" key="19">
    <source>
        <dbReference type="ARBA" id="ARBA00077512"/>
    </source>
</evidence>
<evidence type="ECO:0000256" key="21">
    <source>
        <dbReference type="SAM" id="MobiDB-lite"/>
    </source>
</evidence>
<evidence type="ECO:0000256" key="20">
    <source>
        <dbReference type="PROSITE-ProRule" id="PRU00176"/>
    </source>
</evidence>
<evidence type="ECO:0000256" key="9">
    <source>
        <dbReference type="ARBA" id="ARBA00022737"/>
    </source>
</evidence>
<dbReference type="InterPro" id="IPR033102">
    <property type="entry name" value="NELFE"/>
</dbReference>
<evidence type="ECO:0000256" key="17">
    <source>
        <dbReference type="ARBA" id="ARBA00059578"/>
    </source>
</evidence>
<evidence type="ECO:0000259" key="22">
    <source>
        <dbReference type="PROSITE" id="PS50102"/>
    </source>
</evidence>
<keyword evidence="14" id="KW-0175">Coiled coil</keyword>
<proteinExistence type="inferred from homology"/>
<evidence type="ECO:0000256" key="14">
    <source>
        <dbReference type="ARBA" id="ARBA00023054"/>
    </source>
</evidence>
<feature type="region of interest" description="Disordered" evidence="21">
    <location>
        <begin position="28"/>
        <end position="64"/>
    </location>
</feature>
<dbReference type="PROSITE" id="PS50102">
    <property type="entry name" value="RRM"/>
    <property type="match status" value="1"/>
</dbReference>
<dbReference type="InterPro" id="IPR035979">
    <property type="entry name" value="RBD_domain_sf"/>
</dbReference>
<keyword evidence="12 20" id="KW-0694">RNA-binding</keyword>
<dbReference type="FunFam" id="3.30.70.330:FF:000188">
    <property type="entry name" value="Negative elongation factor complex member E"/>
    <property type="match status" value="1"/>
</dbReference>
<comment type="function">
    <text evidence="17">Essential component of the NELF complex, a complex that negatively regulates the elongation of transcription by RNA polymerase II. The NELF complex, which acts via an association with the DSIF complex and causes transcriptional pausing, is counteracted by the P-TEFb kinase complex. Provides the strongest RNA binding activity of the NELF complex and may initially recruit the NELF complex to RNA.</text>
</comment>
<evidence type="ECO:0000256" key="16">
    <source>
        <dbReference type="ARBA" id="ARBA00023242"/>
    </source>
</evidence>
<keyword evidence="9" id="KW-0677">Repeat</keyword>
<name>A0A8K0ABW2_BRALA</name>
<evidence type="ECO:0000256" key="1">
    <source>
        <dbReference type="ARBA" id="ARBA00004123"/>
    </source>
</evidence>
<keyword evidence="7" id="KW-1017">Isopeptide bond</keyword>
<feature type="compositionally biased region" description="Low complexity" evidence="21">
    <location>
        <begin position="28"/>
        <end position="38"/>
    </location>
</feature>
<keyword evidence="5" id="KW-0158">Chromosome</keyword>
<keyword evidence="11" id="KW-0832">Ubl conjugation</keyword>
<dbReference type="CDD" id="cd12305">
    <property type="entry name" value="RRM_NELFE"/>
    <property type="match status" value="1"/>
</dbReference>
<keyword evidence="24" id="KW-1185">Reference proteome</keyword>
<dbReference type="AlphaFoldDB" id="A0A8K0ABW2"/>
<keyword evidence="15" id="KW-0804">Transcription</keyword>